<dbReference type="Gene3D" id="3.40.5.30">
    <property type="entry name" value="(Trans)glycosidases - domain 2"/>
    <property type="match status" value="1"/>
</dbReference>
<dbReference type="EC" id="3.2.1.14" evidence="2"/>
<dbReference type="PROSITE" id="PS51910">
    <property type="entry name" value="GH18_2"/>
    <property type="match status" value="1"/>
</dbReference>
<accession>A0ABS4RBR7</accession>
<dbReference type="InterPro" id="IPR011583">
    <property type="entry name" value="Chitinase_II/V-like_cat"/>
</dbReference>
<dbReference type="Pfam" id="PF00704">
    <property type="entry name" value="Glyco_hydro_18"/>
    <property type="match status" value="1"/>
</dbReference>
<keyword evidence="3 5" id="KW-0378">Hydrolase</keyword>
<comment type="catalytic activity">
    <reaction evidence="1">
        <text>Random endo-hydrolysis of N-acetyl-beta-D-glucosaminide (1-&gt;4)-beta-linkages in chitin and chitodextrins.</text>
        <dbReference type="EC" id="3.2.1.14"/>
    </reaction>
</comment>
<evidence type="ECO:0000259" key="8">
    <source>
        <dbReference type="PROSITE" id="PS51910"/>
    </source>
</evidence>
<dbReference type="SUPFAM" id="SSF51445">
    <property type="entry name" value="(Trans)glycosidases"/>
    <property type="match status" value="1"/>
</dbReference>
<dbReference type="InterPro" id="IPR001223">
    <property type="entry name" value="Glyco_hydro18_cat"/>
</dbReference>
<dbReference type="SMART" id="SM00636">
    <property type="entry name" value="Glyco_18"/>
    <property type="match status" value="1"/>
</dbReference>
<organism evidence="9 10">
    <name type="scientific">Cytobacillus eiseniae</name>
    <dbReference type="NCBI Taxonomy" id="762947"/>
    <lineage>
        <taxon>Bacteria</taxon>
        <taxon>Bacillati</taxon>
        <taxon>Bacillota</taxon>
        <taxon>Bacilli</taxon>
        <taxon>Bacillales</taxon>
        <taxon>Bacillaceae</taxon>
        <taxon>Cytobacillus</taxon>
    </lineage>
</organism>
<evidence type="ECO:0000256" key="2">
    <source>
        <dbReference type="ARBA" id="ARBA00012729"/>
    </source>
</evidence>
<gene>
    <name evidence="9" type="ORF">J2Z40_000384</name>
</gene>
<keyword evidence="4 5" id="KW-0326">Glycosidase</keyword>
<dbReference type="PANTHER" id="PTHR11177">
    <property type="entry name" value="CHITINASE"/>
    <property type="match status" value="1"/>
</dbReference>
<dbReference type="InterPro" id="IPR001579">
    <property type="entry name" value="Glyco_hydro_18_chit_AS"/>
</dbReference>
<feature type="domain" description="GH18" evidence="8">
    <location>
        <begin position="60"/>
        <end position="372"/>
    </location>
</feature>
<feature type="transmembrane region" description="Helical" evidence="7">
    <location>
        <begin position="5"/>
        <end position="24"/>
    </location>
</feature>
<dbReference type="InterPro" id="IPR017853">
    <property type="entry name" value="GH"/>
</dbReference>
<comment type="similarity">
    <text evidence="6">Belongs to the glycosyl hydrolase 18 family.</text>
</comment>
<dbReference type="Proteomes" id="UP001519293">
    <property type="component" value="Unassembled WGS sequence"/>
</dbReference>
<keyword evidence="7" id="KW-0812">Transmembrane</keyword>
<evidence type="ECO:0000256" key="1">
    <source>
        <dbReference type="ARBA" id="ARBA00000822"/>
    </source>
</evidence>
<evidence type="ECO:0000256" key="6">
    <source>
        <dbReference type="RuleBase" id="RU004453"/>
    </source>
</evidence>
<reference evidence="9 10" key="1">
    <citation type="submission" date="2021-03" db="EMBL/GenBank/DDBJ databases">
        <title>Genomic Encyclopedia of Type Strains, Phase IV (KMG-IV): sequencing the most valuable type-strain genomes for metagenomic binning, comparative biology and taxonomic classification.</title>
        <authorList>
            <person name="Goeker M."/>
        </authorList>
    </citation>
    <scope>NUCLEOTIDE SEQUENCE [LARGE SCALE GENOMIC DNA]</scope>
    <source>
        <strain evidence="9 10">DSM 26675</strain>
    </source>
</reference>
<evidence type="ECO:0000256" key="4">
    <source>
        <dbReference type="ARBA" id="ARBA00023295"/>
    </source>
</evidence>
<evidence type="ECO:0000256" key="5">
    <source>
        <dbReference type="RuleBase" id="RU000489"/>
    </source>
</evidence>
<dbReference type="Gene3D" id="3.20.20.80">
    <property type="entry name" value="Glycosidases"/>
    <property type="match status" value="1"/>
</dbReference>
<dbReference type="InterPro" id="IPR050314">
    <property type="entry name" value="Glycosyl_Hydrlase_18"/>
</dbReference>
<dbReference type="RefSeq" id="WP_066394240.1">
    <property type="nucleotide sequence ID" value="NZ_JAGIKZ010000001.1"/>
</dbReference>
<protein>
    <recommendedName>
        <fullName evidence="2">chitinase</fullName>
        <ecNumber evidence="2">3.2.1.14</ecNumber>
    </recommendedName>
</protein>
<keyword evidence="7" id="KW-0472">Membrane</keyword>
<name>A0ABS4RBR7_9BACI</name>
<comment type="caution">
    <text evidence="9">The sequence shown here is derived from an EMBL/GenBank/DDBJ whole genome shotgun (WGS) entry which is preliminary data.</text>
</comment>
<keyword evidence="10" id="KW-1185">Reference proteome</keyword>
<keyword evidence="7" id="KW-1133">Transmembrane helix</keyword>
<evidence type="ECO:0000313" key="9">
    <source>
        <dbReference type="EMBL" id="MBP2239831.1"/>
    </source>
</evidence>
<proteinExistence type="inferred from homology"/>
<evidence type="ECO:0000256" key="3">
    <source>
        <dbReference type="ARBA" id="ARBA00022801"/>
    </source>
</evidence>
<dbReference type="PROSITE" id="PS01095">
    <property type="entry name" value="GH18_1"/>
    <property type="match status" value="1"/>
</dbReference>
<dbReference type="PROSITE" id="PS51257">
    <property type="entry name" value="PROKAR_LIPOPROTEIN"/>
    <property type="match status" value="1"/>
</dbReference>
<sequence length="379" mass="42612">MKRAYWILIIIITFTAGCITGSFFSSNTNMDDIKNNGQNPQSTKTVEQKKKPKIIQPKSNVIMGYVQDFRDPDEIDYRPLSHVIFSFAHPMKDGSIHLNGETALNHLRAVVEKAKKHDTKVLLAVGGWFHLNGGESYEYFKEAIAQSTSRTKLVKELIALIEKESIDGIDIDFEHPRSDEDAAYLNALMKELSIELQPIDKELSIAVHSKIHSQSGTELGMVVYDPLMFQYVDHVNIMAYDGQWDGGYEAANLSPYPFVENIVDYWSNLFDEHGYPREKLVLGVPFYAQPEDPNSKQVSYAALINDNPKNSLKDTVNMNGTIYHYNGEATMQKKTEVSLNHGFGGMMLWEMGLDAKGSNSLTAAISEVIQSKDTSLQDN</sequence>
<dbReference type="PANTHER" id="PTHR11177:SF317">
    <property type="entry name" value="CHITINASE 12-RELATED"/>
    <property type="match status" value="1"/>
</dbReference>
<evidence type="ECO:0000256" key="7">
    <source>
        <dbReference type="SAM" id="Phobius"/>
    </source>
</evidence>
<evidence type="ECO:0000313" key="10">
    <source>
        <dbReference type="Proteomes" id="UP001519293"/>
    </source>
</evidence>
<dbReference type="EMBL" id="JAGIKZ010000001">
    <property type="protein sequence ID" value="MBP2239831.1"/>
    <property type="molecule type" value="Genomic_DNA"/>
</dbReference>